<name>A0ABM8PTW6_9HYPH</name>
<organism evidence="1 2">
    <name type="scientific">Pseudorhizobium endolithicum</name>
    <dbReference type="NCBI Taxonomy" id="1191678"/>
    <lineage>
        <taxon>Bacteria</taxon>
        <taxon>Pseudomonadati</taxon>
        <taxon>Pseudomonadota</taxon>
        <taxon>Alphaproteobacteria</taxon>
        <taxon>Hyphomicrobiales</taxon>
        <taxon>Rhizobiaceae</taxon>
        <taxon>Rhizobium/Agrobacterium group</taxon>
        <taxon>Pseudorhizobium</taxon>
    </lineage>
</organism>
<proteinExistence type="predicted"/>
<dbReference type="EMBL" id="CABFWF030000014">
    <property type="protein sequence ID" value="CAD7048225.1"/>
    <property type="molecule type" value="Genomic_DNA"/>
</dbReference>
<accession>A0ABM8PTW6</accession>
<sequence>MSFVEHAPLHHLEAIKEADADLCCFMNCTVTTISMGGGAGPCKGLPYDN</sequence>
<reference evidence="1 2" key="1">
    <citation type="submission" date="2020-11" db="EMBL/GenBank/DDBJ databases">
        <authorList>
            <person name="Lassalle F."/>
        </authorList>
    </citation>
    <scope>NUCLEOTIDE SEQUENCE [LARGE SCALE GENOMIC DNA]</scope>
    <source>
        <strain evidence="1 2">JC140</strain>
    </source>
</reference>
<evidence type="ECO:0000313" key="2">
    <source>
        <dbReference type="Proteomes" id="UP000606921"/>
    </source>
</evidence>
<evidence type="ECO:0000313" key="1">
    <source>
        <dbReference type="EMBL" id="CAD7048225.1"/>
    </source>
</evidence>
<comment type="caution">
    <text evidence="1">The sequence shown here is derived from an EMBL/GenBank/DDBJ whole genome shotgun (WGS) entry which is preliminary data.</text>
</comment>
<protein>
    <submittedName>
        <fullName evidence="1">Uncharacterized protein</fullName>
    </submittedName>
</protein>
<gene>
    <name evidence="1" type="ORF">REJC140_01353</name>
</gene>
<dbReference type="Proteomes" id="UP000606921">
    <property type="component" value="Unassembled WGS sequence"/>
</dbReference>
<keyword evidence="2" id="KW-1185">Reference proteome</keyword>